<dbReference type="Proteomes" id="UP000265515">
    <property type="component" value="Unassembled WGS sequence"/>
</dbReference>
<dbReference type="PANTHER" id="PTHR46937:SF4">
    <property type="entry name" value="FERREDOXIN-THIOREDOXIN REDUCTASE SUBUNIT A1, CHLOROPLASTIC"/>
    <property type="match status" value="1"/>
</dbReference>
<evidence type="ECO:0000256" key="4">
    <source>
        <dbReference type="ARBA" id="ARBA00034490"/>
    </source>
</evidence>
<dbReference type="InterPro" id="IPR044166">
    <property type="entry name" value="FTRV"/>
</dbReference>
<keyword evidence="7" id="KW-1185">Reference proteome</keyword>
<evidence type="ECO:0000256" key="3">
    <source>
        <dbReference type="ARBA" id="ARBA00034474"/>
    </source>
</evidence>
<accession>A0A388LGG1</accession>
<evidence type="ECO:0000313" key="6">
    <source>
        <dbReference type="EMBL" id="GBG81389.1"/>
    </source>
</evidence>
<protein>
    <recommendedName>
        <fullName evidence="5">Ferredoxin thioredoxin reductase alpha chain domain-containing protein</fullName>
    </recommendedName>
</protein>
<name>A0A388LGG1_CHABU</name>
<dbReference type="Gene3D" id="2.30.30.50">
    <property type="match status" value="1"/>
</dbReference>
<dbReference type="OrthoDB" id="1916328at2759"/>
<dbReference type="InterPro" id="IPR004207">
    <property type="entry name" value="Fd_thioredoxin_Rdtase_alpha"/>
</dbReference>
<comment type="caution">
    <text evidence="6">The sequence shown here is derived from an EMBL/GenBank/DDBJ whole genome shotgun (WGS) entry which is preliminary data.</text>
</comment>
<organism evidence="6 7">
    <name type="scientific">Chara braunii</name>
    <name type="common">Braun's stonewort</name>
    <dbReference type="NCBI Taxonomy" id="69332"/>
    <lineage>
        <taxon>Eukaryota</taxon>
        <taxon>Viridiplantae</taxon>
        <taxon>Streptophyta</taxon>
        <taxon>Charophyceae</taxon>
        <taxon>Charales</taxon>
        <taxon>Characeae</taxon>
        <taxon>Chara</taxon>
    </lineage>
</organism>
<reference evidence="6 7" key="1">
    <citation type="journal article" date="2018" name="Cell">
        <title>The Chara Genome: Secondary Complexity and Implications for Plant Terrestrialization.</title>
        <authorList>
            <person name="Nishiyama T."/>
            <person name="Sakayama H."/>
            <person name="Vries J.D."/>
            <person name="Buschmann H."/>
            <person name="Saint-Marcoux D."/>
            <person name="Ullrich K.K."/>
            <person name="Haas F.B."/>
            <person name="Vanderstraeten L."/>
            <person name="Becker D."/>
            <person name="Lang D."/>
            <person name="Vosolsobe S."/>
            <person name="Rombauts S."/>
            <person name="Wilhelmsson P.K.I."/>
            <person name="Janitza P."/>
            <person name="Kern R."/>
            <person name="Heyl A."/>
            <person name="Rumpler F."/>
            <person name="Villalobos L.I.A.C."/>
            <person name="Clay J.M."/>
            <person name="Skokan R."/>
            <person name="Toyoda A."/>
            <person name="Suzuki Y."/>
            <person name="Kagoshima H."/>
            <person name="Schijlen E."/>
            <person name="Tajeshwar N."/>
            <person name="Catarino B."/>
            <person name="Hetherington A.J."/>
            <person name="Saltykova A."/>
            <person name="Bonnot C."/>
            <person name="Breuninger H."/>
            <person name="Symeonidi A."/>
            <person name="Radhakrishnan G.V."/>
            <person name="Van Nieuwerburgh F."/>
            <person name="Deforce D."/>
            <person name="Chang C."/>
            <person name="Karol K.G."/>
            <person name="Hedrich R."/>
            <person name="Ulvskov P."/>
            <person name="Glockner G."/>
            <person name="Delwiche C.F."/>
            <person name="Petrasek J."/>
            <person name="Van de Peer Y."/>
            <person name="Friml J."/>
            <person name="Beilby M."/>
            <person name="Dolan L."/>
            <person name="Kohara Y."/>
            <person name="Sugano S."/>
            <person name="Fujiyama A."/>
            <person name="Delaux P.-M."/>
            <person name="Quint M."/>
            <person name="TheiBen G."/>
            <person name="Hagemann M."/>
            <person name="Harholt J."/>
            <person name="Dunand C."/>
            <person name="Zachgo S."/>
            <person name="Langdale J."/>
            <person name="Maumus F."/>
            <person name="Straeten D.V.D."/>
            <person name="Gould S.B."/>
            <person name="Rensing S.A."/>
        </authorList>
    </citation>
    <scope>NUCLEOTIDE SEQUENCE [LARGE SCALE GENOMIC DNA]</scope>
    <source>
        <strain evidence="6 7">S276</strain>
    </source>
</reference>
<dbReference type="InterPro" id="IPR008990">
    <property type="entry name" value="Elect_transpt_acc-like_dom_sf"/>
</dbReference>
<dbReference type="EMBL" id="BFEA01000373">
    <property type="protein sequence ID" value="GBG81389.1"/>
    <property type="molecule type" value="Genomic_DNA"/>
</dbReference>
<dbReference type="AlphaFoldDB" id="A0A388LGG1"/>
<evidence type="ECO:0000256" key="1">
    <source>
        <dbReference type="ARBA" id="ARBA00023002"/>
    </source>
</evidence>
<dbReference type="SUPFAM" id="SSF50090">
    <property type="entry name" value="Electron transport accessory proteins"/>
    <property type="match status" value="1"/>
</dbReference>
<dbReference type="GO" id="GO:0015979">
    <property type="term" value="P:photosynthesis"/>
    <property type="evidence" value="ECO:0007669"/>
    <property type="project" value="InterPro"/>
</dbReference>
<dbReference type="PANTHER" id="PTHR46937">
    <property type="entry name" value="FERREDOXIN-THIOREDOXIN REDUCTASE, VARIABLE CHAIN"/>
    <property type="match status" value="1"/>
</dbReference>
<dbReference type="Gramene" id="GBG81389">
    <property type="protein sequence ID" value="GBG81389"/>
    <property type="gene ID" value="CBR_g32063"/>
</dbReference>
<keyword evidence="1" id="KW-0560">Oxidoreductase</keyword>
<dbReference type="GO" id="GO:0016491">
    <property type="term" value="F:oxidoreductase activity"/>
    <property type="evidence" value="ECO:0007669"/>
    <property type="project" value="UniProtKB-KW"/>
</dbReference>
<dbReference type="Pfam" id="PF02941">
    <property type="entry name" value="FeThRed_A"/>
    <property type="match status" value="1"/>
</dbReference>
<comment type="similarity">
    <text evidence="4">Belongs to the ferredoxin thioredoxin reductase alpha subunit family.</text>
</comment>
<evidence type="ECO:0000313" key="7">
    <source>
        <dbReference type="Proteomes" id="UP000265515"/>
    </source>
</evidence>
<gene>
    <name evidence="6" type="ORF">CBR_g32063</name>
</gene>
<comment type="subunit">
    <text evidence="2">Heterodimer of subunit A (variable subunit) and subunit B (catalytic subunit). Heterodimeric FTR forms a complex with ferredoxin and thioredoxin.</text>
</comment>
<comment type="function">
    <text evidence="3">Variable subunit of the ferredoxin-thioredoxin reductase (FTR), which catalyzes the two-electron reduction of thioredoxins by the electrons provided by reduced ferredoxin.</text>
</comment>
<evidence type="ECO:0000256" key="2">
    <source>
        <dbReference type="ARBA" id="ARBA00026011"/>
    </source>
</evidence>
<dbReference type="STRING" id="69332.A0A388LGG1"/>
<evidence type="ECO:0000259" key="5">
    <source>
        <dbReference type="Pfam" id="PF02941"/>
    </source>
</evidence>
<proteinExistence type="inferred from homology"/>
<feature type="domain" description="Ferredoxin thioredoxin reductase alpha chain" evidence="5">
    <location>
        <begin position="228"/>
        <end position="300"/>
    </location>
</feature>
<sequence>MSCCVDIRTASGHAVPQSWTGGPSAHISSSTGQIHPCRRSAITSGTERGKPAADRTPSHQRQIATSALFFSRSSRRQAKCCTSCCLGGGSVKLGWRRAALVASRRVDQQQPNCEPHLTVDAQPRAATSLCTRASESVRRPLVREDRRWTLSVSSVERQAAGCSASVLSPLPSSSVTQVRHLQRSTRRAAGRRTRLVACSTQYNDVAVQAESEDVPGNGAPAQGSITKGAVVRVKAPLVVYHVPKQPSLNLEGMEGKVVDIVDMWKGQHLSANLPYKVAFEQDLGGTGKATKFFAHFTEDEIAVVSQAEA</sequence>